<dbReference type="Pfam" id="PF01762">
    <property type="entry name" value="Galactosyl_T"/>
    <property type="match status" value="1"/>
</dbReference>
<keyword evidence="4" id="KW-0808">Transferase</keyword>
<dbReference type="InterPro" id="IPR029044">
    <property type="entry name" value="Nucleotide-diphossugar_trans"/>
</dbReference>
<dbReference type="PANTHER" id="PTHR11214">
    <property type="entry name" value="BETA-1,3-N-ACETYLGLUCOSAMINYLTRANSFERASE"/>
    <property type="match status" value="1"/>
</dbReference>
<keyword evidence="7" id="KW-1133">Transmembrane helix</keyword>
<dbReference type="SUPFAM" id="SSF53448">
    <property type="entry name" value="Nucleotide-diphospho-sugar transferases"/>
    <property type="match status" value="1"/>
</dbReference>
<feature type="chain" id="PRO_5043416968" description="Hexosyltransferase" evidence="11">
    <location>
        <begin position="17"/>
        <end position="272"/>
    </location>
</feature>
<evidence type="ECO:0000256" key="10">
    <source>
        <dbReference type="RuleBase" id="RU363063"/>
    </source>
</evidence>
<evidence type="ECO:0000256" key="7">
    <source>
        <dbReference type="ARBA" id="ARBA00022989"/>
    </source>
</evidence>
<name>A0AAV5VJA7_9BILA</name>
<dbReference type="GO" id="GO:0000139">
    <property type="term" value="C:Golgi membrane"/>
    <property type="evidence" value="ECO:0007669"/>
    <property type="project" value="UniProtKB-SubCell"/>
</dbReference>
<keyword evidence="8 10" id="KW-0333">Golgi apparatus</keyword>
<dbReference type="AlphaFoldDB" id="A0AAV5VJA7"/>
<dbReference type="GO" id="GO:0016758">
    <property type="term" value="F:hexosyltransferase activity"/>
    <property type="evidence" value="ECO:0007669"/>
    <property type="project" value="InterPro"/>
</dbReference>
<keyword evidence="5" id="KW-0812">Transmembrane</keyword>
<evidence type="ECO:0000256" key="9">
    <source>
        <dbReference type="ARBA" id="ARBA00023136"/>
    </source>
</evidence>
<keyword evidence="9" id="KW-0472">Membrane</keyword>
<gene>
    <name evidence="12" type="ORF">PFISCL1PPCAC_9997</name>
</gene>
<feature type="non-terminal residue" evidence="12">
    <location>
        <position position="272"/>
    </location>
</feature>
<evidence type="ECO:0000256" key="11">
    <source>
        <dbReference type="SAM" id="SignalP"/>
    </source>
</evidence>
<proteinExistence type="inferred from homology"/>
<keyword evidence="11" id="KW-0732">Signal</keyword>
<dbReference type="GO" id="GO:0006493">
    <property type="term" value="P:protein O-linked glycosylation"/>
    <property type="evidence" value="ECO:0007669"/>
    <property type="project" value="TreeGrafter"/>
</dbReference>
<evidence type="ECO:0000256" key="1">
    <source>
        <dbReference type="ARBA" id="ARBA00004323"/>
    </source>
</evidence>
<evidence type="ECO:0000313" key="13">
    <source>
        <dbReference type="Proteomes" id="UP001432322"/>
    </source>
</evidence>
<keyword evidence="13" id="KW-1185">Reference proteome</keyword>
<evidence type="ECO:0000256" key="4">
    <source>
        <dbReference type="ARBA" id="ARBA00022679"/>
    </source>
</evidence>
<evidence type="ECO:0000256" key="3">
    <source>
        <dbReference type="ARBA" id="ARBA00022676"/>
    </source>
</evidence>
<evidence type="ECO:0000256" key="6">
    <source>
        <dbReference type="ARBA" id="ARBA00022968"/>
    </source>
</evidence>
<evidence type="ECO:0000313" key="12">
    <source>
        <dbReference type="EMBL" id="GMT18700.1"/>
    </source>
</evidence>
<keyword evidence="6" id="KW-0735">Signal-anchor</keyword>
<dbReference type="PANTHER" id="PTHR11214:SF391">
    <property type="entry name" value="BETA-1,3-GALACTOSYLTRANSFERASE BRE-2-RELATED"/>
    <property type="match status" value="1"/>
</dbReference>
<reference evidence="12" key="1">
    <citation type="submission" date="2023-10" db="EMBL/GenBank/DDBJ databases">
        <title>Genome assembly of Pristionchus species.</title>
        <authorList>
            <person name="Yoshida K."/>
            <person name="Sommer R.J."/>
        </authorList>
    </citation>
    <scope>NUCLEOTIDE SEQUENCE</scope>
    <source>
        <strain evidence="12">RS5133</strain>
    </source>
</reference>
<keyword evidence="3 10" id="KW-0328">Glycosyltransferase</keyword>
<comment type="subcellular location">
    <subcellularLocation>
        <location evidence="1 10">Golgi apparatus membrane</location>
        <topology evidence="1 10">Single-pass type II membrane protein</topology>
    </subcellularLocation>
</comment>
<dbReference type="EMBL" id="BTSY01000003">
    <property type="protein sequence ID" value="GMT18700.1"/>
    <property type="molecule type" value="Genomic_DNA"/>
</dbReference>
<accession>A0AAV5VJA7</accession>
<protein>
    <recommendedName>
        <fullName evidence="10">Hexosyltransferase</fullName>
        <ecNumber evidence="10">2.4.1.-</ecNumber>
    </recommendedName>
</protein>
<dbReference type="Proteomes" id="UP001432322">
    <property type="component" value="Unassembled WGS sequence"/>
</dbReference>
<feature type="signal peptide" evidence="11">
    <location>
        <begin position="1"/>
        <end position="16"/>
    </location>
</feature>
<dbReference type="Gene3D" id="3.90.550.50">
    <property type="match status" value="1"/>
</dbReference>
<evidence type="ECO:0000256" key="2">
    <source>
        <dbReference type="ARBA" id="ARBA00008661"/>
    </source>
</evidence>
<evidence type="ECO:0000256" key="8">
    <source>
        <dbReference type="ARBA" id="ARBA00023034"/>
    </source>
</evidence>
<sequence length="272" mass="30955">ISVSFIFLLFSSFTDSPLDPCANSKPANQTLHGLINTLPVQRLIVTSPSLNAAASYEIVLLVVSAIYEREERAEIRRLWADKEQSEMLNKSRVIFLVGRGSAVMEEARDHEDILQVDVDETYRNMVYKIESGFRWVREKVKSRFVAKIDSDTVVHIDRLFEQLQRVEKESSGDWLACFKFVHAPPIRDECSPWFISSSDYSLDSFSSYCGGPGYVMRRSAFEKIVDTMKDHKVRGFVSDQAVVEVEDAFFTAVVAADTVNLVCLQDVIVERY</sequence>
<feature type="non-terminal residue" evidence="12">
    <location>
        <position position="1"/>
    </location>
</feature>
<comment type="similarity">
    <text evidence="2 10">Belongs to the glycosyltransferase 31 family.</text>
</comment>
<evidence type="ECO:0000256" key="5">
    <source>
        <dbReference type="ARBA" id="ARBA00022692"/>
    </source>
</evidence>
<organism evidence="12 13">
    <name type="scientific">Pristionchus fissidentatus</name>
    <dbReference type="NCBI Taxonomy" id="1538716"/>
    <lineage>
        <taxon>Eukaryota</taxon>
        <taxon>Metazoa</taxon>
        <taxon>Ecdysozoa</taxon>
        <taxon>Nematoda</taxon>
        <taxon>Chromadorea</taxon>
        <taxon>Rhabditida</taxon>
        <taxon>Rhabditina</taxon>
        <taxon>Diplogasteromorpha</taxon>
        <taxon>Diplogasteroidea</taxon>
        <taxon>Neodiplogasteridae</taxon>
        <taxon>Pristionchus</taxon>
    </lineage>
</organism>
<dbReference type="EC" id="2.4.1.-" evidence="10"/>
<dbReference type="InterPro" id="IPR002659">
    <property type="entry name" value="Glyco_trans_31"/>
</dbReference>
<comment type="caution">
    <text evidence="12">The sequence shown here is derived from an EMBL/GenBank/DDBJ whole genome shotgun (WGS) entry which is preliminary data.</text>
</comment>